<evidence type="ECO:0000313" key="11">
    <source>
        <dbReference type="Proteomes" id="UP000663864"/>
    </source>
</evidence>
<feature type="binding site" evidence="6">
    <location>
        <position position="122"/>
    </location>
    <ligand>
        <name>Zn(2+)</name>
        <dbReference type="ChEBI" id="CHEBI:29105"/>
        <note>catalytic</note>
    </ligand>
</feature>
<evidence type="ECO:0000256" key="5">
    <source>
        <dbReference type="ARBA" id="ARBA00023049"/>
    </source>
</evidence>
<dbReference type="Gene3D" id="2.170.140.10">
    <property type="entry name" value="Chitin binding domain"/>
    <property type="match status" value="1"/>
</dbReference>
<sequence>GTFEGDILLPPARNRGVVKIGTSVRWPNGIVPYEFATGYTAEQQAAIVSRMRKLESLIAINNVRCIQFRPRVSSDVYYITIRNGEGCSSYVGQNTEFTMERTVTLNYPGCFDDGRTMHEFIHTLGFYHEQSRPDRDAYVEIIWKNIQTNTQSNFQKYDNTAVNTLNTPYDYASIMHYEETAFSINSSPTIKLLQANVKTGQRYKLSPIDIQEIRQFYNCPATGSLLTTAMPTTTRLNCEPYPNGALLANPDDPHSFYQCSNGIGYLLQCPANLVWNQQKQVCDFGDNVPKPDKESTSTIVPTVPEELTTTNIVLPLQCSNHTVIDDPTRHILYNATRSCDDENLGWVRFIDGTNNGRSMIIPTVQPPYLEHCGAVVPGWLKNFTYPTTLGTTVQASVCFDFVITGSTARFCMYTIDIQITNCGQDFFVFNLPAAPRCNLRYCTI</sequence>
<dbReference type="InterPro" id="IPR034035">
    <property type="entry name" value="Astacin-like_dom"/>
</dbReference>
<evidence type="ECO:0000256" key="7">
    <source>
        <dbReference type="RuleBase" id="RU361183"/>
    </source>
</evidence>
<dbReference type="GO" id="GO:0005576">
    <property type="term" value="C:extracellular region"/>
    <property type="evidence" value="ECO:0007669"/>
    <property type="project" value="InterPro"/>
</dbReference>
<dbReference type="GO" id="GO:0006508">
    <property type="term" value="P:proteolysis"/>
    <property type="evidence" value="ECO:0007669"/>
    <property type="project" value="UniProtKB-KW"/>
</dbReference>
<dbReference type="GO" id="GO:0008061">
    <property type="term" value="F:chitin binding"/>
    <property type="evidence" value="ECO:0007669"/>
    <property type="project" value="InterPro"/>
</dbReference>
<dbReference type="PRINTS" id="PR00480">
    <property type="entry name" value="ASTACIN"/>
</dbReference>
<dbReference type="InterPro" id="IPR036508">
    <property type="entry name" value="Chitin-bd_dom_sf"/>
</dbReference>
<dbReference type="PANTHER" id="PTHR10127">
    <property type="entry name" value="DISCOIDIN, CUB, EGF, LAMININ , AND ZINC METALLOPROTEASE DOMAIN CONTAINING"/>
    <property type="match status" value="1"/>
</dbReference>
<gene>
    <name evidence="10" type="ORF">ZHD862_LOCUS35477</name>
</gene>
<dbReference type="InterPro" id="IPR006026">
    <property type="entry name" value="Peptidase_Metallo"/>
</dbReference>
<dbReference type="EC" id="3.4.24.-" evidence="7"/>
<feature type="domain" description="Chitin-binding type-2" evidence="8">
    <location>
        <begin position="235"/>
        <end position="292"/>
    </location>
</feature>
<evidence type="ECO:0000256" key="2">
    <source>
        <dbReference type="ARBA" id="ARBA00022723"/>
    </source>
</evidence>
<keyword evidence="2 6" id="KW-0479">Metal-binding</keyword>
<dbReference type="Gene3D" id="3.40.390.10">
    <property type="entry name" value="Collagenase (Catalytic Domain)"/>
    <property type="match status" value="1"/>
</dbReference>
<evidence type="ECO:0000256" key="4">
    <source>
        <dbReference type="ARBA" id="ARBA00022833"/>
    </source>
</evidence>
<dbReference type="InterPro" id="IPR024079">
    <property type="entry name" value="MetalloPept_cat_dom_sf"/>
</dbReference>
<dbReference type="EMBL" id="CAJNOT010005122">
    <property type="protein sequence ID" value="CAF1456008.1"/>
    <property type="molecule type" value="Genomic_DNA"/>
</dbReference>
<dbReference type="PROSITE" id="PS51864">
    <property type="entry name" value="ASTACIN"/>
    <property type="match status" value="1"/>
</dbReference>
<keyword evidence="4 6" id="KW-0862">Zinc</keyword>
<dbReference type="Pfam" id="PF01607">
    <property type="entry name" value="CBM_14"/>
    <property type="match status" value="1"/>
</dbReference>
<keyword evidence="1 6" id="KW-0645">Protease</keyword>
<evidence type="ECO:0000256" key="3">
    <source>
        <dbReference type="ARBA" id="ARBA00022801"/>
    </source>
</evidence>
<dbReference type="Pfam" id="PF01400">
    <property type="entry name" value="Astacin"/>
    <property type="match status" value="1"/>
</dbReference>
<protein>
    <recommendedName>
        <fullName evidence="7">Metalloendopeptidase</fullName>
        <ecNumber evidence="7">3.4.24.-</ecNumber>
    </recommendedName>
</protein>
<organism evidence="10 11">
    <name type="scientific">Rotaria sordida</name>
    <dbReference type="NCBI Taxonomy" id="392033"/>
    <lineage>
        <taxon>Eukaryota</taxon>
        <taxon>Metazoa</taxon>
        <taxon>Spiralia</taxon>
        <taxon>Gnathifera</taxon>
        <taxon>Rotifera</taxon>
        <taxon>Eurotatoria</taxon>
        <taxon>Bdelloidea</taxon>
        <taxon>Philodinida</taxon>
        <taxon>Philodinidae</taxon>
        <taxon>Rotaria</taxon>
    </lineage>
</organism>
<comment type="caution">
    <text evidence="6">Lacks conserved residue(s) required for the propagation of feature annotation.</text>
</comment>
<comment type="cofactor">
    <cofactor evidence="6 7">
        <name>Zn(2+)</name>
        <dbReference type="ChEBI" id="CHEBI:29105"/>
    </cofactor>
    <text evidence="6 7">Binds 1 zinc ion per subunit.</text>
</comment>
<accession>A0A815Q119</accession>
<evidence type="ECO:0000313" key="10">
    <source>
        <dbReference type="EMBL" id="CAF1456008.1"/>
    </source>
</evidence>
<feature type="binding site" evidence="6">
    <location>
        <position position="128"/>
    </location>
    <ligand>
        <name>Zn(2+)</name>
        <dbReference type="ChEBI" id="CHEBI:29105"/>
        <note>catalytic</note>
    </ligand>
</feature>
<dbReference type="SMART" id="SM00494">
    <property type="entry name" value="ChtBD2"/>
    <property type="match status" value="1"/>
</dbReference>
<keyword evidence="3 6" id="KW-0378">Hydrolase</keyword>
<comment type="caution">
    <text evidence="10">The sequence shown here is derived from an EMBL/GenBank/DDBJ whole genome shotgun (WGS) entry which is preliminary data.</text>
</comment>
<feature type="active site" evidence="6">
    <location>
        <position position="119"/>
    </location>
</feature>
<dbReference type="GO" id="GO:0004222">
    <property type="term" value="F:metalloendopeptidase activity"/>
    <property type="evidence" value="ECO:0007669"/>
    <property type="project" value="UniProtKB-UniRule"/>
</dbReference>
<dbReference type="AlphaFoldDB" id="A0A815Q119"/>
<evidence type="ECO:0000259" key="9">
    <source>
        <dbReference type="PROSITE" id="PS51864"/>
    </source>
</evidence>
<dbReference type="Proteomes" id="UP000663864">
    <property type="component" value="Unassembled WGS sequence"/>
</dbReference>
<feature type="domain" description="Peptidase M12A" evidence="9">
    <location>
        <begin position="15"/>
        <end position="220"/>
    </location>
</feature>
<dbReference type="SUPFAM" id="SSF57625">
    <property type="entry name" value="Invertebrate chitin-binding proteins"/>
    <property type="match status" value="1"/>
</dbReference>
<name>A0A815Q119_9BILA</name>
<evidence type="ECO:0000259" key="8">
    <source>
        <dbReference type="PROSITE" id="PS50940"/>
    </source>
</evidence>
<reference evidence="10" key="1">
    <citation type="submission" date="2021-02" db="EMBL/GenBank/DDBJ databases">
        <authorList>
            <person name="Nowell W R."/>
        </authorList>
    </citation>
    <scope>NUCLEOTIDE SEQUENCE</scope>
</reference>
<feature type="binding site" evidence="6">
    <location>
        <position position="118"/>
    </location>
    <ligand>
        <name>Zn(2+)</name>
        <dbReference type="ChEBI" id="CHEBI:29105"/>
        <note>catalytic</note>
    </ligand>
</feature>
<dbReference type="CDD" id="cd04280">
    <property type="entry name" value="ZnMc_astacin_like"/>
    <property type="match status" value="1"/>
</dbReference>
<keyword evidence="5 6" id="KW-0482">Metalloprotease</keyword>
<dbReference type="InterPro" id="IPR002557">
    <property type="entry name" value="Chitin-bd_dom"/>
</dbReference>
<evidence type="ECO:0000256" key="6">
    <source>
        <dbReference type="PROSITE-ProRule" id="PRU01211"/>
    </source>
</evidence>
<dbReference type="InterPro" id="IPR001506">
    <property type="entry name" value="Peptidase_M12A"/>
</dbReference>
<proteinExistence type="predicted"/>
<dbReference type="GO" id="GO:0008270">
    <property type="term" value="F:zinc ion binding"/>
    <property type="evidence" value="ECO:0007669"/>
    <property type="project" value="UniProtKB-UniRule"/>
</dbReference>
<dbReference type="PROSITE" id="PS50940">
    <property type="entry name" value="CHIT_BIND_II"/>
    <property type="match status" value="1"/>
</dbReference>
<feature type="non-terminal residue" evidence="10">
    <location>
        <position position="1"/>
    </location>
</feature>
<dbReference type="PANTHER" id="PTHR10127:SF780">
    <property type="entry name" value="METALLOENDOPEPTIDASE"/>
    <property type="match status" value="1"/>
</dbReference>
<evidence type="ECO:0000256" key="1">
    <source>
        <dbReference type="ARBA" id="ARBA00022670"/>
    </source>
</evidence>
<dbReference type="SUPFAM" id="SSF55486">
    <property type="entry name" value="Metalloproteases ('zincins'), catalytic domain"/>
    <property type="match status" value="1"/>
</dbReference>
<dbReference type="SMART" id="SM00235">
    <property type="entry name" value="ZnMc"/>
    <property type="match status" value="1"/>
</dbReference>